<accession>A0AA46TDN7</accession>
<name>A0AA46TDN7_9ACTN</name>
<dbReference type="Pfam" id="PF05592">
    <property type="entry name" value="Bac_rhamnosid"/>
    <property type="match status" value="1"/>
</dbReference>
<dbReference type="InterPro" id="IPR012341">
    <property type="entry name" value="6hp_glycosidase-like_sf"/>
</dbReference>
<dbReference type="SUPFAM" id="SSF48208">
    <property type="entry name" value="Six-hairpin glycosidases"/>
    <property type="match status" value="1"/>
</dbReference>
<keyword evidence="4" id="KW-0732">Signal</keyword>
<dbReference type="KEGG" id="sgrg:L0C25_12380"/>
<dbReference type="InterPro" id="IPR035398">
    <property type="entry name" value="Bac_rhamnosid_C"/>
</dbReference>
<feature type="domain" description="Alpha-galactosidase NEW3" evidence="7">
    <location>
        <begin position="1220"/>
        <end position="1294"/>
    </location>
</feature>
<organism evidence="10 11">
    <name type="scientific">Solicola gregarius</name>
    <dbReference type="NCBI Taxonomy" id="2908642"/>
    <lineage>
        <taxon>Bacteria</taxon>
        <taxon>Bacillati</taxon>
        <taxon>Actinomycetota</taxon>
        <taxon>Actinomycetes</taxon>
        <taxon>Propionibacteriales</taxon>
        <taxon>Nocardioidaceae</taxon>
        <taxon>Solicola</taxon>
    </lineage>
</organism>
<evidence type="ECO:0000259" key="9">
    <source>
        <dbReference type="Pfam" id="PF17390"/>
    </source>
</evidence>
<feature type="domain" description="Alpha-L-rhamnosidase C-terminal" evidence="9">
    <location>
        <begin position="980"/>
        <end position="1049"/>
    </location>
</feature>
<dbReference type="InterPro" id="IPR013737">
    <property type="entry name" value="Bac_rhamnosid_N"/>
</dbReference>
<evidence type="ECO:0000256" key="3">
    <source>
        <dbReference type="ARBA" id="ARBA00022801"/>
    </source>
</evidence>
<dbReference type="PANTHER" id="PTHR33307:SF6">
    <property type="entry name" value="ALPHA-RHAMNOSIDASE (EUROFUNG)-RELATED"/>
    <property type="match status" value="1"/>
</dbReference>
<dbReference type="Gene3D" id="2.60.420.10">
    <property type="entry name" value="Maltose phosphorylase, domain 3"/>
    <property type="match status" value="1"/>
</dbReference>
<dbReference type="InterPro" id="IPR018905">
    <property type="entry name" value="A-galactase_NEW3"/>
</dbReference>
<dbReference type="Gene3D" id="2.60.120.560">
    <property type="entry name" value="Exo-inulinase, domain 1"/>
    <property type="match status" value="1"/>
</dbReference>
<feature type="chain" id="PRO_5041391039" description="alpha-L-rhamnosidase" evidence="4">
    <location>
        <begin position="35"/>
        <end position="1559"/>
    </location>
</feature>
<keyword evidence="11" id="KW-1185">Reference proteome</keyword>
<feature type="domain" description="Alpha-L-rhamnosidase concanavalin-like" evidence="5">
    <location>
        <begin position="538"/>
        <end position="635"/>
    </location>
</feature>
<feature type="domain" description="Alpha-L-rhamnosidase six-hairpin glycosidase" evidence="8">
    <location>
        <begin position="642"/>
        <end position="977"/>
    </location>
</feature>
<evidence type="ECO:0000313" key="10">
    <source>
        <dbReference type="EMBL" id="UYM03354.1"/>
    </source>
</evidence>
<dbReference type="RefSeq" id="WP_271631960.1">
    <property type="nucleotide sequence ID" value="NZ_CP094970.1"/>
</dbReference>
<dbReference type="Pfam" id="PF10633">
    <property type="entry name" value="NPCBM_assoc"/>
    <property type="match status" value="2"/>
</dbReference>
<dbReference type="Pfam" id="PF08531">
    <property type="entry name" value="Bac_rhamnosid_N"/>
    <property type="match status" value="1"/>
</dbReference>
<dbReference type="InterPro" id="IPR016007">
    <property type="entry name" value="Alpha_rhamnosid"/>
</dbReference>
<dbReference type="EMBL" id="CP094970">
    <property type="protein sequence ID" value="UYM03354.1"/>
    <property type="molecule type" value="Genomic_DNA"/>
</dbReference>
<dbReference type="PANTHER" id="PTHR33307">
    <property type="entry name" value="ALPHA-RHAMNOSIDASE (EUROFUNG)"/>
    <property type="match status" value="1"/>
</dbReference>
<sequence length="1559" mass="166740">MGRTRWSSMRRVGIPVVCAALGLAVSAGPVPSVAAAPTAARAVASAAPSVDGLSVDGLDEPLGLETDAPSFSWQITEDRRSVLQQAYEIHVASSSDALADPDVWDSGKVTSDRSLDVGYDGPALKPRTDYVWAVRVWDDKGVASDWSEPATFGTALGDEPWKAEWVGAESEELGAEWTDYTVDFTASDITGALGVYLRGEDTENAYMWQLSEADDALRPHVKKNGSYSVLPAKAVPNGFDFGAEHEYSITVEGDKITTRVDGEVLDERTDKTFAGPGIIGFRTNGDESGLVHDVTVTSADGEVLVDTDFPTGDRTFAAGTVTDDGLRVDSSGSEAWLRRDTSVPLLRQDFSLDDKDVARARVYASARGVYELRLNGERVGDSELAPGWTAYDKRIDYQTYDVTDQVRAGDNVLGAEVASGWYTGKVAMFGTDVYGTDNSLIAELVVDFDDGTSAVVGTDGSWRTTPGPTTEADLLDGESYDARIADEVAGWDEPGYEADRWSEVAVRDEPTDVLEPQTAEPVRVTEELTDTEQIDSPTDGAYLYDLGQNMVGHTRLTLQGEPGQTVRIRHGEVLNPDGTLYTANLRSAKATDYYTFSSDEPETFEPSFTFHGFRYVEITGVDEAPDASDVVGVVVGTDGELTSSLETNSDLVNQLQSNIVWGMRGNFLSIPTDTPARDERMGWTGDINVFARTAVYNMDARTFLTKWMQDLRDTQRDDGALPGVAPVVPGRFDGGYGPAGWMDAGVHVPWTMWQAYGDTDVIRENYAMMKKYVDYLAADSTDHMRSAGGYLDWLNLDDPTPAEVVDTAFVAKSTRELAQMAKAIGEDGDAAALQQRYEAIRAAYQNAFIGADGTVRGDSQTAYILTLTHDLEPKNRRDALVDQFVETLERRDYHLSTGFLGVDGLLPALTKAGRTDIAYRLLLHKDYPSWGYEIGWGATTVWERWNSINPDGSFNDVGMNSFNHYAYGAVGEWMYRTMAGVSAAKPGYKKVLVAPEPGDGIDQADFSHESRYGTVRSAWSTADGPMTLDVTVPANTTAEVRIPAANRWAVTEGDEPIGDVDGVEFVKMDDGDVVLEVGSGTYGFAVDRVLGDLGAAADKAEAFADDVDALRVRGPLGKIAKKHLQLRTKLMTGEIAAARSLHLRDSDDQLTAAAVHRALASVADLDRWSATYARLGQIDEDAASGLRASLAGIEPLLSSASSRLVGAVASLDVPGGEILPGDVVRVKVGLENSGRRPLSGVESALDVPDGWGVESVGTHGSTVGAHGKVEHAYDVSVPADAEASTADLSGSVSYRHTGGTAKLPVSAMLMVAPGVAIDSVATAPDSVGAGGKVTVSTALTNRTDLAQSGEVTVSLPDGWEAPGPVAYELAPGEQATVDAEVTVPITVVEGTAPVTVATGETPAEQARGSISVTVEVPPGTSTDHVDLGDNASEAAHALNASANSGTSEEAGLTRRYTHASYPDGWFEFDVKVPANGPFVIRAIETFDGAKRKTYDVQADGTVVYEQDLARTASGEGTIAYQFVVDEPDLTSDGTVRLRFQDTDADYDPSIADVWAVPIG</sequence>
<feature type="domain" description="Bacterial alpha-L-rhamnosidase N-terminal" evidence="6">
    <location>
        <begin position="355"/>
        <end position="526"/>
    </location>
</feature>
<evidence type="ECO:0000256" key="1">
    <source>
        <dbReference type="ARBA" id="ARBA00001445"/>
    </source>
</evidence>
<evidence type="ECO:0000259" key="7">
    <source>
        <dbReference type="Pfam" id="PF10633"/>
    </source>
</evidence>
<evidence type="ECO:0000256" key="2">
    <source>
        <dbReference type="ARBA" id="ARBA00012652"/>
    </source>
</evidence>
<evidence type="ECO:0000259" key="8">
    <source>
        <dbReference type="Pfam" id="PF17389"/>
    </source>
</evidence>
<gene>
    <name evidence="10" type="ORF">L0C25_12380</name>
</gene>
<dbReference type="Gene3D" id="1.50.10.10">
    <property type="match status" value="1"/>
</dbReference>
<dbReference type="Pfam" id="PF25788">
    <property type="entry name" value="Ig_Rha78A_N"/>
    <property type="match status" value="1"/>
</dbReference>
<feature type="signal peptide" evidence="4">
    <location>
        <begin position="1"/>
        <end position="34"/>
    </location>
</feature>
<dbReference type="EC" id="3.2.1.40" evidence="2"/>
<evidence type="ECO:0000259" key="5">
    <source>
        <dbReference type="Pfam" id="PF05592"/>
    </source>
</evidence>
<evidence type="ECO:0000259" key="6">
    <source>
        <dbReference type="Pfam" id="PF08531"/>
    </source>
</evidence>
<evidence type="ECO:0000313" key="11">
    <source>
        <dbReference type="Proteomes" id="UP001164390"/>
    </source>
</evidence>
<dbReference type="GO" id="GO:0030596">
    <property type="term" value="F:alpha-L-rhamnosidase activity"/>
    <property type="evidence" value="ECO:0007669"/>
    <property type="project" value="UniProtKB-EC"/>
</dbReference>
<feature type="domain" description="Alpha-galactosidase NEW3" evidence="7">
    <location>
        <begin position="1329"/>
        <end position="1396"/>
    </location>
</feature>
<dbReference type="Gene3D" id="2.60.120.260">
    <property type="entry name" value="Galactose-binding domain-like"/>
    <property type="match status" value="2"/>
</dbReference>
<keyword evidence="3 10" id="KW-0378">Hydrolase</keyword>
<protein>
    <recommendedName>
        <fullName evidence="2">alpha-L-rhamnosidase</fullName>
        <ecNumber evidence="2">3.2.1.40</ecNumber>
    </recommendedName>
</protein>
<dbReference type="Pfam" id="PF17390">
    <property type="entry name" value="Bac_rhamnosid_C"/>
    <property type="match status" value="1"/>
</dbReference>
<dbReference type="Pfam" id="PF17389">
    <property type="entry name" value="Bac_rhamnosid6H"/>
    <property type="match status" value="1"/>
</dbReference>
<dbReference type="InterPro" id="IPR008928">
    <property type="entry name" value="6-hairpin_glycosidase_sf"/>
</dbReference>
<dbReference type="InterPro" id="IPR035396">
    <property type="entry name" value="Bac_rhamnosid6H"/>
</dbReference>
<dbReference type="InterPro" id="IPR013783">
    <property type="entry name" value="Ig-like_fold"/>
</dbReference>
<dbReference type="Proteomes" id="UP001164390">
    <property type="component" value="Chromosome"/>
</dbReference>
<dbReference type="InterPro" id="IPR008902">
    <property type="entry name" value="Rhamnosid_concanavalin"/>
</dbReference>
<evidence type="ECO:0000256" key="4">
    <source>
        <dbReference type="SAM" id="SignalP"/>
    </source>
</evidence>
<dbReference type="Gene3D" id="2.60.40.10">
    <property type="entry name" value="Immunoglobulins"/>
    <property type="match status" value="2"/>
</dbReference>
<reference evidence="10" key="1">
    <citation type="submission" date="2022-01" db="EMBL/GenBank/DDBJ databases">
        <title>Nocardioidaceae gen. sp. A5X3R13.</title>
        <authorList>
            <person name="Lopez Marin M.A."/>
            <person name="Uhlik O."/>
        </authorList>
    </citation>
    <scope>NUCLEOTIDE SEQUENCE</scope>
    <source>
        <strain evidence="10">A5X3R13</strain>
    </source>
</reference>
<dbReference type="GO" id="GO:0005975">
    <property type="term" value="P:carbohydrate metabolic process"/>
    <property type="evidence" value="ECO:0007669"/>
    <property type="project" value="InterPro"/>
</dbReference>
<comment type="catalytic activity">
    <reaction evidence="1">
        <text>Hydrolysis of terminal non-reducing alpha-L-rhamnose residues in alpha-L-rhamnosides.</text>
        <dbReference type="EC" id="3.2.1.40"/>
    </reaction>
</comment>
<proteinExistence type="predicted"/>